<sequence>MDAISGYWAAVATIRVGLVADPAAPTEIARRMTDLRPLDGRDSWLVTVVSEPFTTGSEDVDRAKARLQERARRQDWDVVIGLTELPLHDDEGRHLLVDTDPAQRTAVLSLPALGGLRMRTRTRRAVRSLVSGMADPNTTDEHRVALPRVRGRWRLLMGMVLANRPWLLVPGLKSALVAALATGAVATVNSTVWLLAGSLSWWRLVIASVASIALVAAWLMIDGELWDRPDDDSPQARERSRLYNTSTLLTLLAGGLICYVALYVVNLAWAFFVLDPHVMGKYVNVPIGHTDLLVLAWFVASAATVGGGLGSSLESDEAIRAAAYSKREQDRRNRLEQERDDA</sequence>
<keyword evidence="1" id="KW-1133">Transmembrane helix</keyword>
<organism evidence="2 3">
    <name type="scientific">Kribbella pratensis</name>
    <dbReference type="NCBI Taxonomy" id="2512112"/>
    <lineage>
        <taxon>Bacteria</taxon>
        <taxon>Bacillati</taxon>
        <taxon>Actinomycetota</taxon>
        <taxon>Actinomycetes</taxon>
        <taxon>Propionibacteriales</taxon>
        <taxon>Kribbellaceae</taxon>
        <taxon>Kribbella</taxon>
    </lineage>
</organism>
<feature type="transmembrane region" description="Helical" evidence="1">
    <location>
        <begin position="174"/>
        <end position="195"/>
    </location>
</feature>
<evidence type="ECO:0008006" key="4">
    <source>
        <dbReference type="Google" id="ProtNLM"/>
    </source>
</evidence>
<keyword evidence="3" id="KW-1185">Reference proteome</keyword>
<keyword evidence="1" id="KW-0472">Membrane</keyword>
<protein>
    <recommendedName>
        <fullName evidence="4">5,10-methylene-tetrahydrofolate dehydrogenase</fullName>
    </recommendedName>
</protein>
<keyword evidence="1" id="KW-0812">Transmembrane</keyword>
<feature type="transmembrane region" description="Helical" evidence="1">
    <location>
        <begin position="242"/>
        <end position="272"/>
    </location>
</feature>
<dbReference type="Proteomes" id="UP000295146">
    <property type="component" value="Unassembled WGS sequence"/>
</dbReference>
<comment type="caution">
    <text evidence="2">The sequence shown here is derived from an EMBL/GenBank/DDBJ whole genome shotgun (WGS) entry which is preliminary data.</text>
</comment>
<evidence type="ECO:0000256" key="1">
    <source>
        <dbReference type="SAM" id="Phobius"/>
    </source>
</evidence>
<reference evidence="2 3" key="1">
    <citation type="submission" date="2019-03" db="EMBL/GenBank/DDBJ databases">
        <title>Genomic Encyclopedia of Type Strains, Phase III (KMG-III): the genomes of soil and plant-associated and newly described type strains.</title>
        <authorList>
            <person name="Whitman W."/>
        </authorList>
    </citation>
    <scope>NUCLEOTIDE SEQUENCE [LARGE SCALE GENOMIC DNA]</scope>
    <source>
        <strain evidence="2 3">VKM Ac-2573</strain>
    </source>
</reference>
<proteinExistence type="predicted"/>
<evidence type="ECO:0000313" key="2">
    <source>
        <dbReference type="EMBL" id="TDW77176.1"/>
    </source>
</evidence>
<dbReference type="EMBL" id="SODP01000001">
    <property type="protein sequence ID" value="TDW77176.1"/>
    <property type="molecule type" value="Genomic_DNA"/>
</dbReference>
<evidence type="ECO:0000313" key="3">
    <source>
        <dbReference type="Proteomes" id="UP000295146"/>
    </source>
</evidence>
<gene>
    <name evidence="2" type="ORF">EV653_2340</name>
</gene>
<dbReference type="AlphaFoldDB" id="A0A4R8CM79"/>
<feature type="transmembrane region" description="Helical" evidence="1">
    <location>
        <begin position="292"/>
        <end position="310"/>
    </location>
</feature>
<accession>A0A4R8CM79</accession>
<feature type="transmembrane region" description="Helical" evidence="1">
    <location>
        <begin position="201"/>
        <end position="221"/>
    </location>
</feature>
<name>A0A4R8CM79_9ACTN</name>